<evidence type="ECO:0000256" key="8">
    <source>
        <dbReference type="ARBA" id="ARBA00030619"/>
    </source>
</evidence>
<evidence type="ECO:0000256" key="7">
    <source>
        <dbReference type="ARBA" id="ARBA00023146"/>
    </source>
</evidence>
<dbReference type="GO" id="GO:0005737">
    <property type="term" value="C:cytoplasm"/>
    <property type="evidence" value="ECO:0007669"/>
    <property type="project" value="InterPro"/>
</dbReference>
<dbReference type="Gene3D" id="3.40.50.800">
    <property type="entry name" value="Anticodon-binding domain"/>
    <property type="match status" value="1"/>
</dbReference>
<keyword evidence="6" id="KW-0648">Protein biosynthesis</keyword>
<keyword evidence="4" id="KW-0547">Nucleotide-binding</keyword>
<evidence type="ECO:0000259" key="10">
    <source>
        <dbReference type="Pfam" id="PF03129"/>
    </source>
</evidence>
<keyword evidence="5" id="KW-0067">ATP-binding</keyword>
<dbReference type="InterPro" id="IPR033656">
    <property type="entry name" value="HisRS_anticodon"/>
</dbReference>
<sequence length="185" mass="19894">MQQYLEALGIPFQLNYRLVRGLDYYTRTVFEVGPQEEGAQSALGGGGRYDNLIEQLGGKPTAGVGFAAGIERIILNLKRQKIAIPALSKPTAFIAYLGERAKIRAIKLASELRQSGIAVIAAAGDRSLKGQLRQANSLGIDNALLIGKAEVESQTVILRDMKSGEQKVVPLAEVVAAFKQKQKSG</sequence>
<feature type="domain" description="Anticodon-binding" evidence="10">
    <location>
        <begin position="92"/>
        <end position="180"/>
    </location>
</feature>
<comment type="catalytic activity">
    <reaction evidence="9">
        <text>tRNA(His) + L-histidine + ATP = L-histidyl-tRNA(His) + AMP + diphosphate + H(+)</text>
        <dbReference type="Rhea" id="RHEA:17313"/>
        <dbReference type="Rhea" id="RHEA-COMP:9665"/>
        <dbReference type="Rhea" id="RHEA-COMP:9689"/>
        <dbReference type="ChEBI" id="CHEBI:15378"/>
        <dbReference type="ChEBI" id="CHEBI:30616"/>
        <dbReference type="ChEBI" id="CHEBI:33019"/>
        <dbReference type="ChEBI" id="CHEBI:57595"/>
        <dbReference type="ChEBI" id="CHEBI:78442"/>
        <dbReference type="ChEBI" id="CHEBI:78527"/>
        <dbReference type="ChEBI" id="CHEBI:456215"/>
        <dbReference type="EC" id="6.1.1.21"/>
    </reaction>
</comment>
<dbReference type="Gene3D" id="3.30.930.10">
    <property type="entry name" value="Bira Bifunctional Protein, Domain 2"/>
    <property type="match status" value="1"/>
</dbReference>
<name>X1IDD2_9ZZZZ</name>
<comment type="similarity">
    <text evidence="1">Belongs to the class-II aminoacyl-tRNA synthetase family.</text>
</comment>
<keyword evidence="3" id="KW-0436">Ligase</keyword>
<evidence type="ECO:0000256" key="9">
    <source>
        <dbReference type="ARBA" id="ARBA00047639"/>
    </source>
</evidence>
<organism evidence="12">
    <name type="scientific">marine sediment metagenome</name>
    <dbReference type="NCBI Taxonomy" id="412755"/>
    <lineage>
        <taxon>unclassified sequences</taxon>
        <taxon>metagenomes</taxon>
        <taxon>ecological metagenomes</taxon>
    </lineage>
</organism>
<reference evidence="12" key="1">
    <citation type="journal article" date="2014" name="Front. Microbiol.">
        <title>High frequency of phylogenetically diverse reductive dehalogenase-homologous genes in deep subseafloor sedimentary metagenomes.</title>
        <authorList>
            <person name="Kawai M."/>
            <person name="Futagami T."/>
            <person name="Toyoda A."/>
            <person name="Takaki Y."/>
            <person name="Nishi S."/>
            <person name="Hori S."/>
            <person name="Arai W."/>
            <person name="Tsubouchi T."/>
            <person name="Morono Y."/>
            <person name="Uchiyama I."/>
            <person name="Ito T."/>
            <person name="Fujiyama A."/>
            <person name="Inagaki F."/>
            <person name="Takami H."/>
        </authorList>
    </citation>
    <scope>NUCLEOTIDE SEQUENCE</scope>
    <source>
        <strain evidence="12">Expedition CK06-06</strain>
    </source>
</reference>
<dbReference type="SUPFAM" id="SSF55681">
    <property type="entry name" value="Class II aaRS and biotin synthetases"/>
    <property type="match status" value="1"/>
</dbReference>
<dbReference type="InterPro" id="IPR004516">
    <property type="entry name" value="HisRS/HisZ"/>
</dbReference>
<dbReference type="GO" id="GO:0006427">
    <property type="term" value="P:histidyl-tRNA aminoacylation"/>
    <property type="evidence" value="ECO:0007669"/>
    <property type="project" value="TreeGrafter"/>
</dbReference>
<dbReference type="GO" id="GO:0005524">
    <property type="term" value="F:ATP binding"/>
    <property type="evidence" value="ECO:0007669"/>
    <property type="project" value="UniProtKB-KW"/>
</dbReference>
<evidence type="ECO:0000259" key="11">
    <source>
        <dbReference type="Pfam" id="PF13393"/>
    </source>
</evidence>
<dbReference type="Pfam" id="PF03129">
    <property type="entry name" value="HGTP_anticodon"/>
    <property type="match status" value="1"/>
</dbReference>
<dbReference type="EC" id="6.1.1.21" evidence="2"/>
<dbReference type="InterPro" id="IPR036621">
    <property type="entry name" value="Anticodon-bd_dom_sf"/>
</dbReference>
<dbReference type="PANTHER" id="PTHR43707:SF1">
    <property type="entry name" value="HISTIDINE--TRNA LIGASE, MITOCHONDRIAL-RELATED"/>
    <property type="match status" value="1"/>
</dbReference>
<keyword evidence="7" id="KW-0030">Aminoacyl-tRNA synthetase</keyword>
<evidence type="ECO:0000256" key="5">
    <source>
        <dbReference type="ARBA" id="ARBA00022840"/>
    </source>
</evidence>
<evidence type="ECO:0000256" key="3">
    <source>
        <dbReference type="ARBA" id="ARBA00022598"/>
    </source>
</evidence>
<protein>
    <recommendedName>
        <fullName evidence="2">histidine--tRNA ligase</fullName>
        <ecNumber evidence="2">6.1.1.21</ecNumber>
    </recommendedName>
    <alternativeName>
        <fullName evidence="8">Histidyl-tRNA synthetase</fullName>
    </alternativeName>
</protein>
<dbReference type="Pfam" id="PF13393">
    <property type="entry name" value="tRNA-synt_His"/>
    <property type="match status" value="1"/>
</dbReference>
<dbReference type="InterPro" id="IPR004154">
    <property type="entry name" value="Anticodon-bd"/>
</dbReference>
<evidence type="ECO:0000256" key="1">
    <source>
        <dbReference type="ARBA" id="ARBA00008226"/>
    </source>
</evidence>
<dbReference type="CDD" id="cd00859">
    <property type="entry name" value="HisRS_anticodon"/>
    <property type="match status" value="1"/>
</dbReference>
<dbReference type="PANTHER" id="PTHR43707">
    <property type="entry name" value="HISTIDYL-TRNA SYNTHETASE"/>
    <property type="match status" value="1"/>
</dbReference>
<dbReference type="InterPro" id="IPR041715">
    <property type="entry name" value="HisRS-like_core"/>
</dbReference>
<accession>X1IDD2</accession>
<dbReference type="AlphaFoldDB" id="X1IDD2"/>
<dbReference type="InterPro" id="IPR045864">
    <property type="entry name" value="aa-tRNA-synth_II/BPL/LPL"/>
</dbReference>
<feature type="non-terminal residue" evidence="12">
    <location>
        <position position="185"/>
    </location>
</feature>
<gene>
    <name evidence="12" type="ORF">S03H2_34422</name>
</gene>
<dbReference type="GO" id="GO:0004821">
    <property type="term" value="F:histidine-tRNA ligase activity"/>
    <property type="evidence" value="ECO:0007669"/>
    <property type="project" value="UniProtKB-EC"/>
</dbReference>
<comment type="caution">
    <text evidence="12">The sequence shown here is derived from an EMBL/GenBank/DDBJ whole genome shotgun (WGS) entry which is preliminary data.</text>
</comment>
<evidence type="ECO:0000256" key="2">
    <source>
        <dbReference type="ARBA" id="ARBA00012815"/>
    </source>
</evidence>
<dbReference type="SUPFAM" id="SSF52954">
    <property type="entry name" value="Class II aaRS ABD-related"/>
    <property type="match status" value="1"/>
</dbReference>
<evidence type="ECO:0000256" key="4">
    <source>
        <dbReference type="ARBA" id="ARBA00022741"/>
    </source>
</evidence>
<dbReference type="EMBL" id="BARU01021002">
    <property type="protein sequence ID" value="GAH55583.1"/>
    <property type="molecule type" value="Genomic_DNA"/>
</dbReference>
<proteinExistence type="inferred from homology"/>
<feature type="domain" description="Class II Histidinyl-tRNA synthetase (HisRS)-like catalytic core" evidence="11">
    <location>
        <begin position="3"/>
        <end position="73"/>
    </location>
</feature>
<evidence type="ECO:0000313" key="12">
    <source>
        <dbReference type="EMBL" id="GAH55583.1"/>
    </source>
</evidence>
<evidence type="ECO:0000256" key="6">
    <source>
        <dbReference type="ARBA" id="ARBA00022917"/>
    </source>
</evidence>